<proteinExistence type="predicted"/>
<organism evidence="2 3">
    <name type="scientific">Prosthecobacter vanneervenii</name>
    <dbReference type="NCBI Taxonomy" id="48466"/>
    <lineage>
        <taxon>Bacteria</taxon>
        <taxon>Pseudomonadati</taxon>
        <taxon>Verrucomicrobiota</taxon>
        <taxon>Verrucomicrobiia</taxon>
        <taxon>Verrucomicrobiales</taxon>
        <taxon>Verrucomicrobiaceae</taxon>
        <taxon>Prosthecobacter</taxon>
    </lineage>
</organism>
<name>A0A7W7YA94_9BACT</name>
<accession>A0A7W7YA94</accession>
<keyword evidence="3" id="KW-1185">Reference proteome</keyword>
<dbReference type="EMBL" id="JACHIG010000003">
    <property type="protein sequence ID" value="MBB5032380.1"/>
    <property type="molecule type" value="Genomic_DNA"/>
</dbReference>
<dbReference type="RefSeq" id="WP_184339308.1">
    <property type="nucleotide sequence ID" value="NZ_JACHIG010000003.1"/>
</dbReference>
<gene>
    <name evidence="2" type="ORF">HNQ65_001957</name>
</gene>
<reference evidence="2 3" key="1">
    <citation type="submission" date="2020-08" db="EMBL/GenBank/DDBJ databases">
        <title>Genomic Encyclopedia of Type Strains, Phase IV (KMG-IV): sequencing the most valuable type-strain genomes for metagenomic binning, comparative biology and taxonomic classification.</title>
        <authorList>
            <person name="Goeker M."/>
        </authorList>
    </citation>
    <scope>NUCLEOTIDE SEQUENCE [LARGE SCALE GENOMIC DNA]</scope>
    <source>
        <strain evidence="2 3">DSM 12252</strain>
    </source>
</reference>
<keyword evidence="2" id="KW-0540">Nuclease</keyword>
<feature type="coiled-coil region" evidence="1">
    <location>
        <begin position="160"/>
        <end position="218"/>
    </location>
</feature>
<keyword evidence="2" id="KW-0269">Exonuclease</keyword>
<protein>
    <submittedName>
        <fullName evidence="2">DNA repair exonuclease SbcCD ATPase subunit</fullName>
    </submittedName>
</protein>
<keyword evidence="2" id="KW-0378">Hydrolase</keyword>
<evidence type="ECO:0000256" key="1">
    <source>
        <dbReference type="SAM" id="Coils"/>
    </source>
</evidence>
<evidence type="ECO:0000313" key="3">
    <source>
        <dbReference type="Proteomes" id="UP000590740"/>
    </source>
</evidence>
<comment type="caution">
    <text evidence="2">The sequence shown here is derived from an EMBL/GenBank/DDBJ whole genome shotgun (WGS) entry which is preliminary data.</text>
</comment>
<sequence length="235" mass="26960">MNRKHLEARATCAALILCALLPACRSKSVKLSDDPLVRPLDQQELAYIPTYSKNVLADWPKGRSLDPRDVSRVRMGEQVHAYHLGRLPSKDRNEMHEAHTVYRVEQPPRWDTRLPATPMDSKGVVLGIIDPARKDVPDDTRVKQEREALAAKSVSLRNTMSDLEKLRADLLKKKGEFEQAEKDVAEIKEYLEKTIQERNALTTQLKQAQTRIEELEESERLRIRSSNQGLFQKKN</sequence>
<dbReference type="Proteomes" id="UP000590740">
    <property type="component" value="Unassembled WGS sequence"/>
</dbReference>
<dbReference type="GO" id="GO:0004527">
    <property type="term" value="F:exonuclease activity"/>
    <property type="evidence" value="ECO:0007669"/>
    <property type="project" value="UniProtKB-KW"/>
</dbReference>
<dbReference type="AlphaFoldDB" id="A0A7W7YA94"/>
<keyword evidence="1" id="KW-0175">Coiled coil</keyword>
<evidence type="ECO:0000313" key="2">
    <source>
        <dbReference type="EMBL" id="MBB5032380.1"/>
    </source>
</evidence>